<evidence type="ECO:0008006" key="3">
    <source>
        <dbReference type="Google" id="ProtNLM"/>
    </source>
</evidence>
<dbReference type="AlphaFoldDB" id="A0A1F7USI2"/>
<comment type="caution">
    <text evidence="1">The sequence shown here is derived from an EMBL/GenBank/DDBJ whole genome shotgun (WGS) entry which is preliminary data.</text>
</comment>
<dbReference type="Proteomes" id="UP000176846">
    <property type="component" value="Unassembled WGS sequence"/>
</dbReference>
<proteinExistence type="predicted"/>
<dbReference type="PANTHER" id="PTHR38471">
    <property type="entry name" value="FOUR HELIX BUNDLE PROTEIN"/>
    <property type="match status" value="1"/>
</dbReference>
<organism evidence="1 2">
    <name type="scientific">Candidatus Uhrbacteria bacterium RIFCSPLOWO2_01_FULL_47_25</name>
    <dbReference type="NCBI Taxonomy" id="1802402"/>
    <lineage>
        <taxon>Bacteria</taxon>
        <taxon>Candidatus Uhriibacteriota</taxon>
    </lineage>
</organism>
<dbReference type="InterPro" id="IPR012657">
    <property type="entry name" value="23S_rRNA-intervening_sequence"/>
</dbReference>
<gene>
    <name evidence="1" type="ORF">A2936_03070</name>
</gene>
<evidence type="ECO:0000313" key="1">
    <source>
        <dbReference type="EMBL" id="OGL81251.1"/>
    </source>
</evidence>
<protein>
    <recommendedName>
        <fullName evidence="3">Four helix bundle protein</fullName>
    </recommendedName>
</protein>
<name>A0A1F7USI2_9BACT</name>
<dbReference type="SUPFAM" id="SSF158446">
    <property type="entry name" value="IVS-encoded protein-like"/>
    <property type="match status" value="1"/>
</dbReference>
<accession>A0A1F7USI2</accession>
<dbReference type="NCBIfam" id="TIGR02436">
    <property type="entry name" value="four helix bundle protein"/>
    <property type="match status" value="1"/>
</dbReference>
<dbReference type="InterPro" id="IPR036583">
    <property type="entry name" value="23S_rRNA_IVS_sf"/>
</dbReference>
<dbReference type="EMBL" id="MGEK01000032">
    <property type="protein sequence ID" value="OGL81251.1"/>
    <property type="molecule type" value="Genomic_DNA"/>
</dbReference>
<dbReference type="Pfam" id="PF05635">
    <property type="entry name" value="23S_rRNA_IVP"/>
    <property type="match status" value="1"/>
</dbReference>
<dbReference type="PANTHER" id="PTHR38471:SF2">
    <property type="entry name" value="FOUR HELIX BUNDLE PROTEIN"/>
    <property type="match status" value="1"/>
</dbReference>
<dbReference type="CDD" id="cd16377">
    <property type="entry name" value="23S_rRNA_IVP_like"/>
    <property type="match status" value="1"/>
</dbReference>
<sequence length="115" mass="13069">MEKFRELKVWQKAHDLTLAVYKITTSYPDTEKYGLVSQMRRAAVSVVANIVEGTKRKTIADRAHFHTMADTSLEELKYYVILSSDLKLILSTDAENLSMMAREVGAMLNSLTKKL</sequence>
<evidence type="ECO:0000313" key="2">
    <source>
        <dbReference type="Proteomes" id="UP000176846"/>
    </source>
</evidence>
<dbReference type="Gene3D" id="1.20.1440.60">
    <property type="entry name" value="23S rRNA-intervening sequence"/>
    <property type="match status" value="1"/>
</dbReference>
<reference evidence="1 2" key="1">
    <citation type="journal article" date="2016" name="Nat. Commun.">
        <title>Thousands of microbial genomes shed light on interconnected biogeochemical processes in an aquifer system.</title>
        <authorList>
            <person name="Anantharaman K."/>
            <person name="Brown C.T."/>
            <person name="Hug L.A."/>
            <person name="Sharon I."/>
            <person name="Castelle C.J."/>
            <person name="Probst A.J."/>
            <person name="Thomas B.C."/>
            <person name="Singh A."/>
            <person name="Wilkins M.J."/>
            <person name="Karaoz U."/>
            <person name="Brodie E.L."/>
            <person name="Williams K.H."/>
            <person name="Hubbard S.S."/>
            <person name="Banfield J.F."/>
        </authorList>
    </citation>
    <scope>NUCLEOTIDE SEQUENCE [LARGE SCALE GENOMIC DNA]</scope>
</reference>